<keyword evidence="8" id="KW-1185">Reference proteome</keyword>
<keyword evidence="3 5" id="KW-1133">Transmembrane helix</keyword>
<dbReference type="InterPro" id="IPR005828">
    <property type="entry name" value="MFS_sugar_transport-like"/>
</dbReference>
<evidence type="ECO:0000313" key="8">
    <source>
        <dbReference type="Proteomes" id="UP000076532"/>
    </source>
</evidence>
<dbReference type="EMBL" id="KV417522">
    <property type="protein sequence ID" value="KZP25129.1"/>
    <property type="molecule type" value="Genomic_DNA"/>
</dbReference>
<feature type="transmembrane region" description="Helical" evidence="5">
    <location>
        <begin position="188"/>
        <end position="209"/>
    </location>
</feature>
<gene>
    <name evidence="7" type="ORF">FIBSPDRAFT_783543</name>
</gene>
<dbReference type="Gene3D" id="1.20.1250.20">
    <property type="entry name" value="MFS general substrate transporter like domains"/>
    <property type="match status" value="2"/>
</dbReference>
<dbReference type="InterPro" id="IPR005829">
    <property type="entry name" value="Sugar_transporter_CS"/>
</dbReference>
<accession>A0A166NL91</accession>
<dbReference type="GO" id="GO:0022857">
    <property type="term" value="F:transmembrane transporter activity"/>
    <property type="evidence" value="ECO:0007669"/>
    <property type="project" value="InterPro"/>
</dbReference>
<dbReference type="InterPro" id="IPR020846">
    <property type="entry name" value="MFS_dom"/>
</dbReference>
<name>A0A166NL91_9AGAM</name>
<dbReference type="OrthoDB" id="433512at2759"/>
<feature type="transmembrane region" description="Helical" evidence="5">
    <location>
        <begin position="315"/>
        <end position="334"/>
    </location>
</feature>
<feature type="transmembrane region" description="Helical" evidence="5">
    <location>
        <begin position="387"/>
        <end position="404"/>
    </location>
</feature>
<comment type="subcellular location">
    <subcellularLocation>
        <location evidence="1">Membrane</location>
        <topology evidence="1">Multi-pass membrane protein</topology>
    </subcellularLocation>
</comment>
<reference evidence="7 8" key="1">
    <citation type="journal article" date="2016" name="Mol. Biol. Evol.">
        <title>Comparative Genomics of Early-Diverging Mushroom-Forming Fungi Provides Insights into the Origins of Lignocellulose Decay Capabilities.</title>
        <authorList>
            <person name="Nagy L.G."/>
            <person name="Riley R."/>
            <person name="Tritt A."/>
            <person name="Adam C."/>
            <person name="Daum C."/>
            <person name="Floudas D."/>
            <person name="Sun H."/>
            <person name="Yadav J.S."/>
            <person name="Pangilinan J."/>
            <person name="Larsson K.H."/>
            <person name="Matsuura K."/>
            <person name="Barry K."/>
            <person name="Labutti K."/>
            <person name="Kuo R."/>
            <person name="Ohm R.A."/>
            <person name="Bhattacharya S.S."/>
            <person name="Shirouzu T."/>
            <person name="Yoshinaga Y."/>
            <person name="Martin F.M."/>
            <person name="Grigoriev I.V."/>
            <person name="Hibbett D.S."/>
        </authorList>
    </citation>
    <scope>NUCLEOTIDE SEQUENCE [LARGE SCALE GENOMIC DNA]</scope>
    <source>
        <strain evidence="7 8">CBS 109695</strain>
    </source>
</reference>
<dbReference type="InterPro" id="IPR036259">
    <property type="entry name" value="MFS_trans_sf"/>
</dbReference>
<dbReference type="Pfam" id="PF00083">
    <property type="entry name" value="Sugar_tr"/>
    <property type="match status" value="1"/>
</dbReference>
<evidence type="ECO:0000256" key="1">
    <source>
        <dbReference type="ARBA" id="ARBA00004141"/>
    </source>
</evidence>
<dbReference type="AlphaFoldDB" id="A0A166NL91"/>
<sequence>MSFEMDSPPARRRVGAPVFMSPEHVAALKEVDDAPFGRAHVKVALVAGVGFFTDAYDLFAISIVSVIIGMVYGTCDSSNCAGDAPGNHLSSTQDLGIKVAALVGTLVGQLVFGWLADKVGRKRMYGIELMLMIISTFGQAISGGARSVNVIGTLIAWRFVMGIGIGGDYPVSAVIASEFASSGARGRLMTAVFAAQAWGTFTGPLVALVVVSGFRQPPGHNLSLEDLDAMWRLIIGLGCVPAAVALYFRLTISETPRFTIDIEHNIKQAQRDIHDTFHERNSSDHSDVDVQRVQAPLFTVKDFTAYFSRWKNFKVLFATAYSWFALDIAFYGLFLNNALIQTDLISRTSTTKSYLIKVCNASLLTSFPLILGSYTCFLFIDSWGRKPIQLMGFTALAIVFLIMGESSP</sequence>
<dbReference type="SUPFAM" id="SSF103473">
    <property type="entry name" value="MFS general substrate transporter"/>
    <property type="match status" value="1"/>
</dbReference>
<feature type="transmembrane region" description="Helical" evidence="5">
    <location>
        <begin position="354"/>
        <end position="380"/>
    </location>
</feature>
<feature type="transmembrane region" description="Helical" evidence="5">
    <location>
        <begin position="127"/>
        <end position="148"/>
    </location>
</feature>
<dbReference type="PROSITE" id="PS50850">
    <property type="entry name" value="MFS"/>
    <property type="match status" value="1"/>
</dbReference>
<evidence type="ECO:0000259" key="6">
    <source>
        <dbReference type="PROSITE" id="PS50850"/>
    </source>
</evidence>
<dbReference type="Proteomes" id="UP000076532">
    <property type="component" value="Unassembled WGS sequence"/>
</dbReference>
<dbReference type="PROSITE" id="PS00217">
    <property type="entry name" value="SUGAR_TRANSPORT_2"/>
    <property type="match status" value="1"/>
</dbReference>
<dbReference type="PANTHER" id="PTHR24064">
    <property type="entry name" value="SOLUTE CARRIER FAMILY 22 MEMBER"/>
    <property type="match status" value="1"/>
</dbReference>
<feature type="domain" description="Major facilitator superfamily (MFS) profile" evidence="6">
    <location>
        <begin position="43"/>
        <end position="408"/>
    </location>
</feature>
<dbReference type="STRING" id="436010.A0A166NL91"/>
<feature type="transmembrane region" description="Helical" evidence="5">
    <location>
        <begin position="229"/>
        <end position="248"/>
    </location>
</feature>
<proteinExistence type="predicted"/>
<keyword evidence="4 5" id="KW-0472">Membrane</keyword>
<evidence type="ECO:0000256" key="4">
    <source>
        <dbReference type="ARBA" id="ARBA00023136"/>
    </source>
</evidence>
<keyword evidence="2 5" id="KW-0812">Transmembrane</keyword>
<protein>
    <submittedName>
        <fullName evidence="7">MFS general substrate transporter</fullName>
    </submittedName>
</protein>
<evidence type="ECO:0000256" key="2">
    <source>
        <dbReference type="ARBA" id="ARBA00022692"/>
    </source>
</evidence>
<evidence type="ECO:0000256" key="3">
    <source>
        <dbReference type="ARBA" id="ARBA00022989"/>
    </source>
</evidence>
<evidence type="ECO:0000313" key="7">
    <source>
        <dbReference type="EMBL" id="KZP25129.1"/>
    </source>
</evidence>
<organism evidence="7 8">
    <name type="scientific">Athelia psychrophila</name>
    <dbReference type="NCBI Taxonomy" id="1759441"/>
    <lineage>
        <taxon>Eukaryota</taxon>
        <taxon>Fungi</taxon>
        <taxon>Dikarya</taxon>
        <taxon>Basidiomycota</taxon>
        <taxon>Agaricomycotina</taxon>
        <taxon>Agaricomycetes</taxon>
        <taxon>Agaricomycetidae</taxon>
        <taxon>Atheliales</taxon>
        <taxon>Atheliaceae</taxon>
        <taxon>Athelia</taxon>
    </lineage>
</organism>
<feature type="transmembrane region" description="Helical" evidence="5">
    <location>
        <begin position="95"/>
        <end position="115"/>
    </location>
</feature>
<dbReference type="GO" id="GO:0016020">
    <property type="term" value="C:membrane"/>
    <property type="evidence" value="ECO:0007669"/>
    <property type="project" value="UniProtKB-SubCell"/>
</dbReference>
<feature type="transmembrane region" description="Helical" evidence="5">
    <location>
        <begin position="55"/>
        <end position="75"/>
    </location>
</feature>
<evidence type="ECO:0000256" key="5">
    <source>
        <dbReference type="SAM" id="Phobius"/>
    </source>
</evidence>